<dbReference type="EMBL" id="LSSN01003768">
    <property type="protein sequence ID" value="OMJ12843.1"/>
    <property type="molecule type" value="Genomic_DNA"/>
</dbReference>
<sequence>MLLTMLSIINTVRDADDKNKSYKNKKDISDLFKKTSDDLYPFRPVYLNWFNSTYLRPRRADKKSLLDLRNEYVIIMPVNAKEDPQFIFELYSDANLVTVCDKGDERDFCDVMVDPINGYWDLPAKTFDMFNKLCEGIHEYKVFIKMDFDIFINKDYLYDVITFMAENSDKRIYFGDNNHVGSEFKQPVMNGKIYAITSLILQDYCSCDIEKPGTGLEDYWFGYTIHNCTDSKNYTLADDIFQYKSHEKEIFHKKYGDYPVKISLGTKR</sequence>
<gene>
    <name evidence="3" type="ORF">AYI70_g6865</name>
    <name evidence="2" type="ORF">AYI70_g8866</name>
    <name evidence="1" type="ORF">AYI70_g9449</name>
</gene>
<keyword evidence="4" id="KW-1185">Reference proteome</keyword>
<organism evidence="2 4">
    <name type="scientific">Smittium culicis</name>
    <dbReference type="NCBI Taxonomy" id="133412"/>
    <lineage>
        <taxon>Eukaryota</taxon>
        <taxon>Fungi</taxon>
        <taxon>Fungi incertae sedis</taxon>
        <taxon>Zoopagomycota</taxon>
        <taxon>Kickxellomycotina</taxon>
        <taxon>Harpellomycetes</taxon>
        <taxon>Harpellales</taxon>
        <taxon>Legeriomycetaceae</taxon>
        <taxon>Smittium</taxon>
    </lineage>
</organism>
<evidence type="ECO:0008006" key="5">
    <source>
        <dbReference type="Google" id="ProtNLM"/>
    </source>
</evidence>
<dbReference type="EMBL" id="LSSN01004245">
    <property type="protein sequence ID" value="OMJ11873.1"/>
    <property type="molecule type" value="Genomic_DNA"/>
</dbReference>
<evidence type="ECO:0000313" key="4">
    <source>
        <dbReference type="Proteomes" id="UP000187283"/>
    </source>
</evidence>
<dbReference type="OrthoDB" id="5540755at2759"/>
<comment type="caution">
    <text evidence="2">The sequence shown here is derived from an EMBL/GenBank/DDBJ whole genome shotgun (WGS) entry which is preliminary data.</text>
</comment>
<dbReference type="AlphaFoldDB" id="A0A1R1XE24"/>
<proteinExistence type="predicted"/>
<dbReference type="EMBL" id="LSSN01002478">
    <property type="protein sequence ID" value="OMJ16025.1"/>
    <property type="molecule type" value="Genomic_DNA"/>
</dbReference>
<evidence type="ECO:0000313" key="1">
    <source>
        <dbReference type="EMBL" id="OMJ11873.1"/>
    </source>
</evidence>
<evidence type="ECO:0000313" key="3">
    <source>
        <dbReference type="EMBL" id="OMJ16025.1"/>
    </source>
</evidence>
<accession>A0A1R1XE24</accession>
<dbReference type="Proteomes" id="UP000187283">
    <property type="component" value="Unassembled WGS sequence"/>
</dbReference>
<reference evidence="2 4" key="1">
    <citation type="submission" date="2017-01" db="EMBL/GenBank/DDBJ databases">
        <authorList>
            <person name="Mah S.A."/>
            <person name="Swanson W.J."/>
            <person name="Moy G.W."/>
            <person name="Vacquier V.D."/>
        </authorList>
    </citation>
    <scope>NUCLEOTIDE SEQUENCE [LARGE SCALE GENOMIC DNA]</scope>
    <source>
        <strain evidence="2 4">GSMNP</strain>
    </source>
</reference>
<evidence type="ECO:0000313" key="2">
    <source>
        <dbReference type="EMBL" id="OMJ12843.1"/>
    </source>
</evidence>
<name>A0A1R1XE24_9FUNG</name>
<protein>
    <recommendedName>
        <fullName evidence="5">Hexosyltransferase</fullName>
    </recommendedName>
</protein>